<evidence type="ECO:0000256" key="2">
    <source>
        <dbReference type="ARBA" id="ARBA00022670"/>
    </source>
</evidence>
<dbReference type="SMART" id="SM00020">
    <property type="entry name" value="Tryp_SPc"/>
    <property type="match status" value="1"/>
</dbReference>
<evidence type="ECO:0000256" key="6">
    <source>
        <dbReference type="ARBA" id="ARBA00023157"/>
    </source>
</evidence>
<keyword evidence="12" id="KW-1185">Reference proteome</keyword>
<evidence type="ECO:0000256" key="1">
    <source>
        <dbReference type="ARBA" id="ARBA00004239"/>
    </source>
</evidence>
<dbReference type="GO" id="GO:0006508">
    <property type="term" value="P:proteolysis"/>
    <property type="evidence" value="ECO:0007669"/>
    <property type="project" value="UniProtKB-KW"/>
</dbReference>
<protein>
    <recommendedName>
        <fullName evidence="10">Peptidase S1 domain-containing protein</fullName>
    </recommendedName>
</protein>
<evidence type="ECO:0000259" key="10">
    <source>
        <dbReference type="PROSITE" id="PS50240"/>
    </source>
</evidence>
<dbReference type="PROSITE" id="PS00134">
    <property type="entry name" value="TRYPSIN_HIS"/>
    <property type="match status" value="1"/>
</dbReference>
<keyword evidence="3" id="KW-0222">Digestion</keyword>
<dbReference type="VEuPathDB" id="VectorBase:LLONM1_004447"/>
<evidence type="ECO:0000313" key="12">
    <source>
        <dbReference type="Proteomes" id="UP000092461"/>
    </source>
</evidence>
<dbReference type="Gene3D" id="2.40.10.10">
    <property type="entry name" value="Trypsin-like serine proteases"/>
    <property type="match status" value="2"/>
</dbReference>
<organism evidence="11 12">
    <name type="scientific">Lutzomyia longipalpis</name>
    <name type="common">Sand fly</name>
    <dbReference type="NCBI Taxonomy" id="7200"/>
    <lineage>
        <taxon>Eukaryota</taxon>
        <taxon>Metazoa</taxon>
        <taxon>Ecdysozoa</taxon>
        <taxon>Arthropoda</taxon>
        <taxon>Hexapoda</taxon>
        <taxon>Insecta</taxon>
        <taxon>Pterygota</taxon>
        <taxon>Neoptera</taxon>
        <taxon>Endopterygota</taxon>
        <taxon>Diptera</taxon>
        <taxon>Nematocera</taxon>
        <taxon>Psychodoidea</taxon>
        <taxon>Psychodidae</taxon>
        <taxon>Lutzomyia</taxon>
        <taxon>Lutzomyia</taxon>
    </lineage>
</organism>
<dbReference type="VEuPathDB" id="VectorBase:LLOJ001256"/>
<feature type="signal peptide" evidence="9">
    <location>
        <begin position="1"/>
        <end position="16"/>
    </location>
</feature>
<dbReference type="InterPro" id="IPR050430">
    <property type="entry name" value="Peptidase_S1"/>
</dbReference>
<dbReference type="GO" id="GO:0007586">
    <property type="term" value="P:digestion"/>
    <property type="evidence" value="ECO:0007669"/>
    <property type="project" value="UniProtKB-KW"/>
</dbReference>
<dbReference type="InterPro" id="IPR001254">
    <property type="entry name" value="Trypsin_dom"/>
</dbReference>
<dbReference type="InterPro" id="IPR043504">
    <property type="entry name" value="Peptidase_S1_PA_chymotrypsin"/>
</dbReference>
<dbReference type="InterPro" id="IPR009003">
    <property type="entry name" value="Peptidase_S1_PA"/>
</dbReference>
<evidence type="ECO:0000313" key="11">
    <source>
        <dbReference type="EnsemblMetazoa" id="LLOJ001256-PA"/>
    </source>
</evidence>
<keyword evidence="2 8" id="KW-0645">Protease</keyword>
<accession>A0A1B0GHG0</accession>
<sequence>MFKLFVFLTLATVALSEDLPTPHDFINAIHDLEAGNFVEYTESDKGNFVVGGSTASVGQFPYQASLRSAGNAHFCGGILANNRWVVSAAHCTVGRSLANTRVILGAHSRTTGGTNFASGRIVNHPNYNANTIANDVSVVQTTANIGQTNTIRPIALGSAHVGGGVTAVLSGWGLTSSPGSLAANLQFLSKQTLTNANCQNRVGGNGNLIFAHKICAGGQVGRGACSGDSGGPLAVGNTAIGIVSWGIPCARGFADVYDRVSSHRNWIIGHF</sequence>
<keyword evidence="6" id="KW-1015">Disulfide bond</keyword>
<feature type="chain" id="PRO_5008408297" description="Peptidase S1 domain-containing protein" evidence="9">
    <location>
        <begin position="17"/>
        <end position="271"/>
    </location>
</feature>
<dbReference type="PROSITE" id="PS50240">
    <property type="entry name" value="TRYPSIN_DOM"/>
    <property type="match status" value="1"/>
</dbReference>
<evidence type="ECO:0000256" key="4">
    <source>
        <dbReference type="ARBA" id="ARBA00022801"/>
    </source>
</evidence>
<comment type="subcellular location">
    <subcellularLocation>
        <location evidence="1">Secreted</location>
        <location evidence="1">Extracellular space</location>
    </subcellularLocation>
</comment>
<dbReference type="GO" id="GO:0005576">
    <property type="term" value="C:extracellular region"/>
    <property type="evidence" value="ECO:0007669"/>
    <property type="project" value="UniProtKB-SubCell"/>
</dbReference>
<reference evidence="11" key="1">
    <citation type="submission" date="2020-05" db="UniProtKB">
        <authorList>
            <consortium name="EnsemblMetazoa"/>
        </authorList>
    </citation>
    <scope>IDENTIFICATION</scope>
    <source>
        <strain evidence="11">Jacobina</strain>
    </source>
</reference>
<dbReference type="CDD" id="cd00190">
    <property type="entry name" value="Tryp_SPc"/>
    <property type="match status" value="1"/>
</dbReference>
<dbReference type="InterPro" id="IPR033116">
    <property type="entry name" value="TRYPSIN_SER"/>
</dbReference>
<dbReference type="FunFam" id="2.40.10.10:FF:000036">
    <property type="entry name" value="Trypsin beta"/>
    <property type="match status" value="1"/>
</dbReference>
<dbReference type="PRINTS" id="PR00722">
    <property type="entry name" value="CHYMOTRYPSIN"/>
</dbReference>
<dbReference type="EnsemblMetazoa" id="LLOJ001256-RA">
    <property type="protein sequence ID" value="LLOJ001256-PA"/>
    <property type="gene ID" value="LLOJ001256"/>
</dbReference>
<comment type="similarity">
    <text evidence="7">Belongs to the peptidase S1 family. CLIP subfamily.</text>
</comment>
<dbReference type="GO" id="GO:0004252">
    <property type="term" value="F:serine-type endopeptidase activity"/>
    <property type="evidence" value="ECO:0007669"/>
    <property type="project" value="InterPro"/>
</dbReference>
<dbReference type="PANTHER" id="PTHR24276:SF91">
    <property type="entry name" value="AT26814P-RELATED"/>
    <property type="match status" value="1"/>
</dbReference>
<evidence type="ECO:0000256" key="9">
    <source>
        <dbReference type="SAM" id="SignalP"/>
    </source>
</evidence>
<dbReference type="PANTHER" id="PTHR24276">
    <property type="entry name" value="POLYSERASE-RELATED"/>
    <property type="match status" value="1"/>
</dbReference>
<keyword evidence="9" id="KW-0732">Signal</keyword>
<evidence type="ECO:0000256" key="5">
    <source>
        <dbReference type="ARBA" id="ARBA00022825"/>
    </source>
</evidence>
<name>A0A1B0GHG0_LUTLO</name>
<dbReference type="Pfam" id="PF00089">
    <property type="entry name" value="Trypsin"/>
    <property type="match status" value="1"/>
</dbReference>
<dbReference type="Proteomes" id="UP000092461">
    <property type="component" value="Unassembled WGS sequence"/>
</dbReference>
<dbReference type="PROSITE" id="PS00135">
    <property type="entry name" value="TRYPSIN_SER"/>
    <property type="match status" value="1"/>
</dbReference>
<dbReference type="SUPFAM" id="SSF50494">
    <property type="entry name" value="Trypsin-like serine proteases"/>
    <property type="match status" value="1"/>
</dbReference>
<evidence type="ECO:0000256" key="3">
    <source>
        <dbReference type="ARBA" id="ARBA00022757"/>
    </source>
</evidence>
<proteinExistence type="inferred from homology"/>
<evidence type="ECO:0000256" key="8">
    <source>
        <dbReference type="RuleBase" id="RU363034"/>
    </source>
</evidence>
<keyword evidence="4 8" id="KW-0378">Hydrolase</keyword>
<dbReference type="InterPro" id="IPR018114">
    <property type="entry name" value="TRYPSIN_HIS"/>
</dbReference>
<dbReference type="InterPro" id="IPR001314">
    <property type="entry name" value="Peptidase_S1A"/>
</dbReference>
<dbReference type="EMBL" id="AJWK01004566">
    <property type="status" value="NOT_ANNOTATED_CDS"/>
    <property type="molecule type" value="Genomic_DNA"/>
</dbReference>
<dbReference type="AlphaFoldDB" id="A0A1B0GHG0"/>
<keyword evidence="5 8" id="KW-0720">Serine protease</keyword>
<feature type="domain" description="Peptidase S1" evidence="10">
    <location>
        <begin position="49"/>
        <end position="271"/>
    </location>
</feature>
<evidence type="ECO:0000256" key="7">
    <source>
        <dbReference type="ARBA" id="ARBA00024195"/>
    </source>
</evidence>